<protein>
    <submittedName>
        <fullName evidence="1">WEB family protein</fullName>
    </submittedName>
</protein>
<evidence type="ECO:0000313" key="2">
    <source>
        <dbReference type="Proteomes" id="UP001164539"/>
    </source>
</evidence>
<name>A0ACC1Y105_MELAZ</name>
<keyword evidence="2" id="KW-1185">Reference proteome</keyword>
<proteinExistence type="predicted"/>
<accession>A0ACC1Y105</accession>
<comment type="caution">
    <text evidence="1">The sequence shown here is derived from an EMBL/GenBank/DDBJ whole genome shotgun (WGS) entry which is preliminary data.</text>
</comment>
<dbReference type="EMBL" id="CM051399">
    <property type="protein sequence ID" value="KAJ4717400.1"/>
    <property type="molecule type" value="Genomic_DNA"/>
</dbReference>
<reference evidence="1 2" key="1">
    <citation type="journal article" date="2023" name="Science">
        <title>Complex scaffold remodeling in plant triterpene biosynthesis.</title>
        <authorList>
            <person name="De La Pena R."/>
            <person name="Hodgson H."/>
            <person name="Liu J.C."/>
            <person name="Stephenson M.J."/>
            <person name="Martin A.C."/>
            <person name="Owen C."/>
            <person name="Harkess A."/>
            <person name="Leebens-Mack J."/>
            <person name="Jimenez L.E."/>
            <person name="Osbourn A."/>
            <person name="Sattely E.S."/>
        </authorList>
    </citation>
    <scope>NUCLEOTIDE SEQUENCE [LARGE SCALE GENOMIC DNA]</scope>
    <source>
        <strain evidence="2">cv. JPN11</strain>
        <tissue evidence="1">Leaf</tissue>
    </source>
</reference>
<dbReference type="Proteomes" id="UP001164539">
    <property type="component" value="Chromosome 6"/>
</dbReference>
<evidence type="ECO:0000313" key="1">
    <source>
        <dbReference type="EMBL" id="KAJ4717400.1"/>
    </source>
</evidence>
<gene>
    <name evidence="1" type="ORF">OWV82_012291</name>
</gene>
<sequence>METQTLALPLTPTAKDYSSNVDTSRPFRSVKEAVAIFGERLLVGEIYSTTKPVINYNITNPCKEIITSWKYSSPSPSPRNTNHSYNNPEFFDTLKKLQFELEETKMELKLLKERESETEIALATLNAELHKNMSKLAEAEAEAAAKKADAVAGIRTTSSTTAMQRFESERREDEMKRELIIRMENSPTLAQILSLGEKKEKKAMMKKKPIVPLVTDCFSKKKGSSTAVDNPLLASPNTYFN</sequence>
<organism evidence="1 2">
    <name type="scientific">Melia azedarach</name>
    <name type="common">Chinaberry tree</name>
    <dbReference type="NCBI Taxonomy" id="155640"/>
    <lineage>
        <taxon>Eukaryota</taxon>
        <taxon>Viridiplantae</taxon>
        <taxon>Streptophyta</taxon>
        <taxon>Embryophyta</taxon>
        <taxon>Tracheophyta</taxon>
        <taxon>Spermatophyta</taxon>
        <taxon>Magnoliopsida</taxon>
        <taxon>eudicotyledons</taxon>
        <taxon>Gunneridae</taxon>
        <taxon>Pentapetalae</taxon>
        <taxon>rosids</taxon>
        <taxon>malvids</taxon>
        <taxon>Sapindales</taxon>
        <taxon>Meliaceae</taxon>
        <taxon>Melia</taxon>
    </lineage>
</organism>